<evidence type="ECO:0000259" key="3">
    <source>
        <dbReference type="Pfam" id="PF01645"/>
    </source>
</evidence>
<comment type="similarity">
    <text evidence="1 2">Belongs to the glutamate synthase family.</text>
</comment>
<dbReference type="InterPro" id="IPR013785">
    <property type="entry name" value="Aldolase_TIM"/>
</dbReference>
<evidence type="ECO:0000313" key="4">
    <source>
        <dbReference type="EMBL" id="PAK96849.1"/>
    </source>
</evidence>
<dbReference type="GO" id="GO:0016041">
    <property type="term" value="F:glutamate synthase (ferredoxin) activity"/>
    <property type="evidence" value="ECO:0007669"/>
    <property type="project" value="UniProtKB-EC"/>
</dbReference>
<dbReference type="SUPFAM" id="SSF51395">
    <property type="entry name" value="FMN-linked oxidoreductases"/>
    <property type="match status" value="1"/>
</dbReference>
<gene>
    <name evidence="6" type="primary">gltB_2</name>
    <name evidence="4" type="ORF">B8X04_02800</name>
    <name evidence="5" type="ORF">I6G59_02545</name>
    <name evidence="6" type="ORF">NCTC12391_03015</name>
</gene>
<sequence>MAGQLPIVRLVTGETTGQRVARVAAAASAIGLGALAAWDLTQKKHAILRNYPIAGHARFLLESIRPEIQQYFIERNWDGRPFNRDTRTTIYERSKGIHSEHAFGTERDVARTGYEALMHTNAPIPNSPAPPRIRVGGKDCTQPYEISLLNVSAMSFGSLSDNAVRALNKGAAMGGFAQDTGEGSISPYHREFGGDLIWELGTGYFGARTPDGDFDPDKFAAKAQDPQVKMVSLKLSQGAKPGIGGVLPGAKVTEEIATIRDVPVGQDCISPPNHRVFSTPIELLEFIAKMRDLSGGKPAGFKLCVGSRTEFLGICKAMIETGITPDFIIVDGSEGGTGAAPLEFEDHVGLPLTQGLMIVHNALVGAGLRSEIKVGASGKIASGSDIVKRLIQGADFTNSARAMMMAVGCIQAQTCHTGKCPVGVATQDARRARAIYVPDKAERVRNYHDGTVAEATRLMASMGAAHPSELEPTMLRRNLSPSESWSYARLYDWLEPGELLRDTPPEDWAADWAAARADTFRISRGHSR</sequence>
<accession>A0A269ZGU6</accession>
<dbReference type="PIRSF" id="PIRSF500060">
    <property type="entry name" value="UCP500060"/>
    <property type="match status" value="1"/>
</dbReference>
<name>A0A269ZGU6_9MICO</name>
<protein>
    <submittedName>
        <fullName evidence="4">FMN-binding glutamate synthase family protein</fullName>
    </submittedName>
    <submittedName>
        <fullName evidence="6">Ferredoxin-dependent glutamate synthase 1</fullName>
        <ecNumber evidence="6">1.4.7.1</ecNumber>
    </submittedName>
</protein>
<evidence type="ECO:0000256" key="2">
    <source>
        <dbReference type="PIRNR" id="PIRNR006429"/>
    </source>
</evidence>
<keyword evidence="6" id="KW-0560">Oxidoreductase</keyword>
<reference evidence="4 7" key="1">
    <citation type="submission" date="2017-04" db="EMBL/GenBank/DDBJ databases">
        <title>Kefir bacterial isolates.</title>
        <authorList>
            <person name="Kim Y."/>
            <person name="Blasche S."/>
            <person name="Patil K.R."/>
        </authorList>
    </citation>
    <scope>NUCLEOTIDE SEQUENCE [LARGE SCALE GENOMIC DNA]</scope>
    <source>
        <strain evidence="4 7">OG2</strain>
    </source>
</reference>
<feature type="domain" description="Glutamate synthase" evidence="3">
    <location>
        <begin position="148"/>
        <end position="464"/>
    </location>
</feature>
<dbReference type="RefSeq" id="WP_009378712.1">
    <property type="nucleotide sequence ID" value="NZ_CAACXN010000016.1"/>
</dbReference>
<dbReference type="PANTHER" id="PTHR43819">
    <property type="entry name" value="ARCHAEAL-TYPE GLUTAMATE SYNTHASE [NADPH]"/>
    <property type="match status" value="1"/>
</dbReference>
<dbReference type="GO" id="GO:0006537">
    <property type="term" value="P:glutamate biosynthetic process"/>
    <property type="evidence" value="ECO:0007669"/>
    <property type="project" value="InterPro"/>
</dbReference>
<dbReference type="EMBL" id="NCWY01000002">
    <property type="protein sequence ID" value="PAK96849.1"/>
    <property type="molecule type" value="Genomic_DNA"/>
</dbReference>
<evidence type="ECO:0000313" key="7">
    <source>
        <dbReference type="Proteomes" id="UP000216867"/>
    </source>
</evidence>
<proteinExistence type="inferred from homology"/>
<dbReference type="Pfam" id="PF01645">
    <property type="entry name" value="Glu_synthase"/>
    <property type="match status" value="1"/>
</dbReference>
<evidence type="ECO:0000313" key="5">
    <source>
        <dbReference type="EMBL" id="QPS34230.1"/>
    </source>
</evidence>
<dbReference type="Proteomes" id="UP000386281">
    <property type="component" value="Unassembled WGS sequence"/>
</dbReference>
<reference evidence="5 9" key="3">
    <citation type="submission" date="2020-12" db="EMBL/GenBank/DDBJ databases">
        <title>FDA dAtabase for Regulatory Grade micrObial Sequences (FDA-ARGOS): Supporting development and validation of Infectious Disease Dx tests.</title>
        <authorList>
            <person name="Sproer C."/>
            <person name="Gronow S."/>
            <person name="Severitt S."/>
            <person name="Schroder I."/>
            <person name="Tallon L."/>
            <person name="Sadzewicz L."/>
            <person name="Zhao X."/>
            <person name="Boylan J."/>
            <person name="Ott S."/>
            <person name="Bowen H."/>
            <person name="Vavikolanu K."/>
            <person name="Mehta A."/>
            <person name="Aluvathingal J."/>
            <person name="Nadendla S."/>
            <person name="Lowell S."/>
            <person name="Myers T."/>
            <person name="Yan Y."/>
            <person name="Sichtig H."/>
        </authorList>
    </citation>
    <scope>NUCLEOTIDE SEQUENCE [LARGE SCALE GENOMIC DNA]</scope>
    <source>
        <strain evidence="5 9">FDAARGOS_902</strain>
    </source>
</reference>
<dbReference type="KEGG" id="bcau:I6G59_02545"/>
<evidence type="ECO:0000256" key="1">
    <source>
        <dbReference type="ARBA" id="ARBA00009716"/>
    </source>
</evidence>
<dbReference type="PANTHER" id="PTHR43819:SF1">
    <property type="entry name" value="ARCHAEAL-TYPE GLUTAMATE SYNTHASE [NADPH]"/>
    <property type="match status" value="1"/>
</dbReference>
<dbReference type="InterPro" id="IPR002932">
    <property type="entry name" value="Glu_synthdom"/>
</dbReference>
<dbReference type="InterPro" id="IPR024188">
    <property type="entry name" value="GltB"/>
</dbReference>
<dbReference type="AlphaFoldDB" id="A0A269ZGU6"/>
<dbReference type="EC" id="1.4.7.1" evidence="6"/>
<evidence type="ECO:0000313" key="9">
    <source>
        <dbReference type="Proteomes" id="UP000594979"/>
    </source>
</evidence>
<organism evidence="4 7">
    <name type="scientific">Brevibacterium casei</name>
    <dbReference type="NCBI Taxonomy" id="33889"/>
    <lineage>
        <taxon>Bacteria</taxon>
        <taxon>Bacillati</taxon>
        <taxon>Actinomycetota</taxon>
        <taxon>Actinomycetes</taxon>
        <taxon>Micrococcales</taxon>
        <taxon>Brevibacteriaceae</taxon>
        <taxon>Brevibacterium</taxon>
    </lineage>
</organism>
<dbReference type="Proteomes" id="UP000594979">
    <property type="component" value="Chromosome"/>
</dbReference>
<dbReference type="InterPro" id="IPR027283">
    <property type="entry name" value="YerD"/>
</dbReference>
<dbReference type="Proteomes" id="UP000216867">
    <property type="component" value="Unassembled WGS sequence"/>
</dbReference>
<dbReference type="PIRSF" id="PIRSF006429">
    <property type="entry name" value="GOGAT_lg_2"/>
    <property type="match status" value="1"/>
</dbReference>
<dbReference type="GeneID" id="99774310"/>
<evidence type="ECO:0000313" key="6">
    <source>
        <dbReference type="EMBL" id="VEW14865.1"/>
    </source>
</evidence>
<reference evidence="6 8" key="2">
    <citation type="submission" date="2019-02" db="EMBL/GenBank/DDBJ databases">
        <authorList>
            <consortium name="Pathogen Informatics"/>
        </authorList>
    </citation>
    <scope>NUCLEOTIDE SEQUENCE [LARGE SCALE GENOMIC DNA]</scope>
    <source>
        <strain evidence="6 8">3012STDY7078520</strain>
    </source>
</reference>
<dbReference type="EMBL" id="CP065682">
    <property type="protein sequence ID" value="QPS34230.1"/>
    <property type="molecule type" value="Genomic_DNA"/>
</dbReference>
<dbReference type="CDD" id="cd02808">
    <property type="entry name" value="GltS_FMN"/>
    <property type="match status" value="1"/>
</dbReference>
<evidence type="ECO:0000313" key="8">
    <source>
        <dbReference type="Proteomes" id="UP000386281"/>
    </source>
</evidence>
<dbReference type="EMBL" id="CAACXN010000016">
    <property type="protein sequence ID" value="VEW14865.1"/>
    <property type="molecule type" value="Genomic_DNA"/>
</dbReference>
<dbReference type="Gene3D" id="3.20.20.70">
    <property type="entry name" value="Aldolase class I"/>
    <property type="match status" value="1"/>
</dbReference>